<dbReference type="RefSeq" id="WP_137311987.1">
    <property type="nucleotide sequence ID" value="NZ_CP040017.1"/>
</dbReference>
<sequence>MAKRPKQQELSLEDSERIEPVMPEFIDYPPVPAPPADDHVDDVIHQIFKLTGQKVTRDDPVVVAALLQTSMLDDIAQRIGDQLAKRTTEATAEMAAAVAASRAHVEAVDRAVARAYAQMADGVHAVSDQELTALRASFARTAAETLDHIRRNVLRRSGWRHWWRDPAACCVGLAFGLAVGSIATLALTRGPDAEQRRLLHNGMLLDAAWPKLADHQRTLIGSALHTKSGDTLAVPPATTRTFQNRSGE</sequence>
<dbReference type="AlphaFoldDB" id="A0A4P8HLF5"/>
<dbReference type="Proteomes" id="UP000584325">
    <property type="component" value="Unassembled WGS sequence"/>
</dbReference>
<reference evidence="2 3" key="1">
    <citation type="submission" date="2019-05" db="EMBL/GenBank/DDBJ databases">
        <title>Draft Genome Sequences of Six Type Strains of the Genus Massilia.</title>
        <authorList>
            <person name="Miess H."/>
            <person name="Frediansyhah A."/>
            <person name="Gross H."/>
        </authorList>
    </citation>
    <scope>NUCLEOTIDE SEQUENCE [LARGE SCALE GENOMIC DNA]</scope>
    <source>
        <strain evidence="2 3">DSMZ 26121</strain>
    </source>
</reference>
<dbReference type="Proteomes" id="UP000298763">
    <property type="component" value="Chromosome"/>
</dbReference>
<evidence type="ECO:0000313" key="4">
    <source>
        <dbReference type="Proteomes" id="UP000584325"/>
    </source>
</evidence>
<evidence type="ECO:0000313" key="1">
    <source>
        <dbReference type="EMBL" id="MBB3221675.1"/>
    </source>
</evidence>
<name>A0A4P8HLF5_9BURK</name>
<dbReference type="EMBL" id="JACHXS010000004">
    <property type="protein sequence ID" value="MBB3221675.1"/>
    <property type="molecule type" value="Genomic_DNA"/>
</dbReference>
<gene>
    <name evidence="2" type="ORF">FCL38_00585</name>
    <name evidence="1" type="ORF">FHS02_002485</name>
</gene>
<accession>A0A4P8HLF5</accession>
<keyword evidence="3" id="KW-1185">Reference proteome</keyword>
<proteinExistence type="predicted"/>
<dbReference type="EMBL" id="CP040017">
    <property type="protein sequence ID" value="QCP09098.1"/>
    <property type="molecule type" value="Genomic_DNA"/>
</dbReference>
<evidence type="ECO:0000313" key="2">
    <source>
        <dbReference type="EMBL" id="QCP09098.1"/>
    </source>
</evidence>
<dbReference type="OrthoDB" id="9846320at2"/>
<protein>
    <submittedName>
        <fullName evidence="1">Uncharacterized protein</fullName>
    </submittedName>
</protein>
<evidence type="ECO:0000313" key="3">
    <source>
        <dbReference type="Proteomes" id="UP000298763"/>
    </source>
</evidence>
<reference evidence="1 4" key="2">
    <citation type="submission" date="2020-08" db="EMBL/GenBank/DDBJ databases">
        <title>Genomic Encyclopedia of Type Strains, Phase III (KMG-III): the genomes of soil and plant-associated and newly described type strains.</title>
        <authorList>
            <person name="Whitman W."/>
        </authorList>
    </citation>
    <scope>NUCLEOTIDE SEQUENCE [LARGE SCALE GENOMIC DNA]</scope>
    <source>
        <strain evidence="1 4">CECT 7753</strain>
    </source>
</reference>
<organism evidence="1 4">
    <name type="scientific">Pseudoduganella umbonata</name>
    <dbReference type="NCBI Taxonomy" id="864828"/>
    <lineage>
        <taxon>Bacteria</taxon>
        <taxon>Pseudomonadati</taxon>
        <taxon>Pseudomonadota</taxon>
        <taxon>Betaproteobacteria</taxon>
        <taxon>Burkholderiales</taxon>
        <taxon>Oxalobacteraceae</taxon>
        <taxon>Telluria group</taxon>
        <taxon>Pseudoduganella</taxon>
    </lineage>
</organism>